<proteinExistence type="predicted"/>
<accession>A0A1H6UHI7</accession>
<dbReference type="SUPFAM" id="SSF158472">
    <property type="entry name" value="HAMP domain-like"/>
    <property type="match status" value="1"/>
</dbReference>
<dbReference type="InterPro" id="IPR035919">
    <property type="entry name" value="EAL_sf"/>
</dbReference>
<name>A0A1H6UHI7_9GAMM</name>
<dbReference type="SUPFAM" id="SSF55073">
    <property type="entry name" value="Nucleotide cyclase"/>
    <property type="match status" value="1"/>
</dbReference>
<evidence type="ECO:0000259" key="3">
    <source>
        <dbReference type="PROSITE" id="PS50885"/>
    </source>
</evidence>
<dbReference type="PROSITE" id="PS50885">
    <property type="entry name" value="HAMP"/>
    <property type="match status" value="1"/>
</dbReference>
<dbReference type="SMART" id="SM00267">
    <property type="entry name" value="GGDEF"/>
    <property type="match status" value="1"/>
</dbReference>
<dbReference type="Pfam" id="PF00563">
    <property type="entry name" value="EAL"/>
    <property type="match status" value="1"/>
</dbReference>
<dbReference type="Gene3D" id="3.30.70.270">
    <property type="match status" value="1"/>
</dbReference>
<dbReference type="GO" id="GO:0071111">
    <property type="term" value="F:cyclic-guanylate-specific phosphodiesterase activity"/>
    <property type="evidence" value="ECO:0007669"/>
    <property type="project" value="InterPro"/>
</dbReference>
<dbReference type="Pfam" id="PF00990">
    <property type="entry name" value="GGDEF"/>
    <property type="match status" value="1"/>
</dbReference>
<dbReference type="STRING" id="529704.SAMN02927913_1827"/>
<dbReference type="CDD" id="cd01948">
    <property type="entry name" value="EAL"/>
    <property type="match status" value="1"/>
</dbReference>
<feature type="domain" description="HAMP" evidence="3">
    <location>
        <begin position="297"/>
        <end position="349"/>
    </location>
</feature>
<evidence type="ECO:0000259" key="2">
    <source>
        <dbReference type="PROSITE" id="PS50883"/>
    </source>
</evidence>
<dbReference type="InterPro" id="IPR001633">
    <property type="entry name" value="EAL_dom"/>
</dbReference>
<keyword evidence="1" id="KW-1133">Transmembrane helix</keyword>
<dbReference type="AlphaFoldDB" id="A0A1H6UHI7"/>
<dbReference type="InterPro" id="IPR043128">
    <property type="entry name" value="Rev_trsase/Diguanyl_cyclase"/>
</dbReference>
<dbReference type="EMBL" id="FNYC01000003">
    <property type="protein sequence ID" value="SEI87610.1"/>
    <property type="molecule type" value="Genomic_DNA"/>
</dbReference>
<dbReference type="Proteomes" id="UP000199420">
    <property type="component" value="Unassembled WGS sequence"/>
</dbReference>
<evidence type="ECO:0000313" key="6">
    <source>
        <dbReference type="Proteomes" id="UP000199420"/>
    </source>
</evidence>
<dbReference type="InterPro" id="IPR003660">
    <property type="entry name" value="HAMP_dom"/>
</dbReference>
<dbReference type="InterPro" id="IPR050706">
    <property type="entry name" value="Cyclic-di-GMP_PDE-like"/>
</dbReference>
<evidence type="ECO:0000313" key="5">
    <source>
        <dbReference type="EMBL" id="SEI87610.1"/>
    </source>
</evidence>
<sequence>MRAAVGFRLRLALFFVATLVTVQLVTAALVYGVTRRALVTEGERQLAVNAQAFVAQMDDLSARVAGNVEVMALDYALRSAIAERDHGTVFSVLRNHGRRVGASRMQLVGLDGVVEVDTADVRASGQRFAFPDLAEHAFDRRTAAVVSLQAKAYWVVVVPIYAPQPVGLVVVYVPLDDALLAHLRELSALPGDIELAVRPGVSGWVAAAQGLKHAGLVASLAGQALPMRPAVRSIKGREYLVLAQPLSQARSSAPVVAVLGYSLGDALRPFRAVVIAWAILLGLGLAVGLIGAWLTARSVSRPVESLAGAARRIEAGDYRALPRLDRRDELGQLAAAFAAMADAVRQREEHIRQQALHDQVTDLPNRVAAEAAIDRARDAGTTHGALLMVGLTRAPDIIKTMGHSLYDRLMREVGARVGRVAASAQLARATDTQFVAWLPGADRTEAVASALRILDALNAPYVEADVSIDTLPALGIAMYPEDGTMASVLLRHGEVAQFAATGSTRPLAFYDAATDPHRTERLSLMGELREALDHDRLVLHYQPKLALASRRVDGVEALVRWHHPRRGMVPPQDFIGMAEDTGNIQRLTRWALAAGIAQASRWHARGLELKVAVNLSARDLGEAELPLRIGRLLSIHGLPPGQLTVEITERAVIGEPETAMRVLKGLADLGVGIAVDDFGVGQSAFAYLRHLPVSELKIDQTFVRHLARDANDQTIVRSIVELGHRLGFQVTAEGVEDRGALEQLAAIGCDHAQGFFIARPLPAAELAGFSFERAGIA</sequence>
<dbReference type="InterPro" id="IPR029150">
    <property type="entry name" value="dCache_3"/>
</dbReference>
<dbReference type="Pfam" id="PF14827">
    <property type="entry name" value="dCache_3"/>
    <property type="match status" value="1"/>
</dbReference>
<dbReference type="CDD" id="cd06225">
    <property type="entry name" value="HAMP"/>
    <property type="match status" value="1"/>
</dbReference>
<reference evidence="5 6" key="1">
    <citation type="submission" date="2016-10" db="EMBL/GenBank/DDBJ databases">
        <authorList>
            <person name="de Groot N.N."/>
        </authorList>
    </citation>
    <scope>NUCLEOTIDE SEQUENCE [LARGE SCALE GENOMIC DNA]</scope>
    <source>
        <strain evidence="5 6">DSM 26515</strain>
    </source>
</reference>
<dbReference type="InterPro" id="IPR029787">
    <property type="entry name" value="Nucleotide_cyclase"/>
</dbReference>
<dbReference type="PROSITE" id="PS50887">
    <property type="entry name" value="GGDEF"/>
    <property type="match status" value="1"/>
</dbReference>
<keyword evidence="6" id="KW-1185">Reference proteome</keyword>
<feature type="domain" description="GGDEF" evidence="4">
    <location>
        <begin position="382"/>
        <end position="511"/>
    </location>
</feature>
<evidence type="ECO:0000259" key="4">
    <source>
        <dbReference type="PROSITE" id="PS50887"/>
    </source>
</evidence>
<organism evidence="5 6">
    <name type="scientific">Frateuria terrea</name>
    <dbReference type="NCBI Taxonomy" id="529704"/>
    <lineage>
        <taxon>Bacteria</taxon>
        <taxon>Pseudomonadati</taxon>
        <taxon>Pseudomonadota</taxon>
        <taxon>Gammaproteobacteria</taxon>
        <taxon>Lysobacterales</taxon>
        <taxon>Rhodanobacteraceae</taxon>
        <taxon>Frateuria</taxon>
    </lineage>
</organism>
<dbReference type="PANTHER" id="PTHR33121:SF70">
    <property type="entry name" value="SIGNALING PROTEIN YKOW"/>
    <property type="match status" value="1"/>
</dbReference>
<dbReference type="PANTHER" id="PTHR33121">
    <property type="entry name" value="CYCLIC DI-GMP PHOSPHODIESTERASE PDEF"/>
    <property type="match status" value="1"/>
</dbReference>
<dbReference type="Gene3D" id="3.20.20.450">
    <property type="entry name" value="EAL domain"/>
    <property type="match status" value="1"/>
</dbReference>
<dbReference type="Gene3D" id="6.10.340.10">
    <property type="match status" value="1"/>
</dbReference>
<dbReference type="SMART" id="SM00304">
    <property type="entry name" value="HAMP"/>
    <property type="match status" value="1"/>
</dbReference>
<gene>
    <name evidence="5" type="ORF">SAMN04487997_1897</name>
</gene>
<dbReference type="SUPFAM" id="SSF141868">
    <property type="entry name" value="EAL domain-like"/>
    <property type="match status" value="1"/>
</dbReference>
<keyword evidence="1" id="KW-0472">Membrane</keyword>
<dbReference type="SMART" id="SM00052">
    <property type="entry name" value="EAL"/>
    <property type="match status" value="1"/>
</dbReference>
<dbReference type="InterPro" id="IPR000160">
    <property type="entry name" value="GGDEF_dom"/>
</dbReference>
<dbReference type="RefSeq" id="WP_091336124.1">
    <property type="nucleotide sequence ID" value="NZ_FNYC01000003.1"/>
</dbReference>
<dbReference type="GO" id="GO:0007165">
    <property type="term" value="P:signal transduction"/>
    <property type="evidence" value="ECO:0007669"/>
    <property type="project" value="InterPro"/>
</dbReference>
<dbReference type="Pfam" id="PF00672">
    <property type="entry name" value="HAMP"/>
    <property type="match status" value="1"/>
</dbReference>
<evidence type="ECO:0000256" key="1">
    <source>
        <dbReference type="SAM" id="Phobius"/>
    </source>
</evidence>
<protein>
    <submittedName>
        <fullName evidence="5">Diguanylate cyclase (GGDEF) domain-containing protein</fullName>
    </submittedName>
</protein>
<feature type="transmembrane region" description="Helical" evidence="1">
    <location>
        <begin position="274"/>
        <end position="296"/>
    </location>
</feature>
<keyword evidence="1" id="KW-0812">Transmembrane</keyword>
<feature type="domain" description="EAL" evidence="2">
    <location>
        <begin position="521"/>
        <end position="774"/>
    </location>
</feature>
<dbReference type="GO" id="GO:0016020">
    <property type="term" value="C:membrane"/>
    <property type="evidence" value="ECO:0007669"/>
    <property type="project" value="InterPro"/>
</dbReference>
<dbReference type="OrthoDB" id="9804951at2"/>
<dbReference type="PROSITE" id="PS50883">
    <property type="entry name" value="EAL"/>
    <property type="match status" value="1"/>
</dbReference>